<dbReference type="Proteomes" id="UP000053611">
    <property type="component" value="Unassembled WGS sequence"/>
</dbReference>
<gene>
    <name evidence="2" type="ORF">CC85DRAFT_13660</name>
</gene>
<dbReference type="GeneID" id="28980087"/>
<reference evidence="2 3" key="1">
    <citation type="submission" date="2015-03" db="EMBL/GenBank/DDBJ databases">
        <title>Genomics and transcriptomics of the oil-accumulating basidiomycete yeast T. oleaginosus allow insights into substrate utilization and the diverse evolutionary trajectories of mating systems in fungi.</title>
        <authorList>
            <consortium name="DOE Joint Genome Institute"/>
            <person name="Kourist R."/>
            <person name="Kracht O."/>
            <person name="Bracharz F."/>
            <person name="Lipzen A."/>
            <person name="Nolan M."/>
            <person name="Ohm R."/>
            <person name="Grigoriev I."/>
            <person name="Sun S."/>
            <person name="Heitman J."/>
            <person name="Bruck T."/>
            <person name="Nowrousian M."/>
        </authorList>
    </citation>
    <scope>NUCLEOTIDE SEQUENCE [LARGE SCALE GENOMIC DNA]</scope>
    <source>
        <strain evidence="2 3">IBC0246</strain>
    </source>
</reference>
<evidence type="ECO:0000313" key="2">
    <source>
        <dbReference type="EMBL" id="KLT38828.1"/>
    </source>
</evidence>
<dbReference type="EMBL" id="KQ087281">
    <property type="protein sequence ID" value="KLT38828.1"/>
    <property type="molecule type" value="Genomic_DNA"/>
</dbReference>
<protein>
    <submittedName>
        <fullName evidence="2">Uncharacterized protein</fullName>
    </submittedName>
</protein>
<feature type="region of interest" description="Disordered" evidence="1">
    <location>
        <begin position="1"/>
        <end position="35"/>
    </location>
</feature>
<feature type="compositionally biased region" description="Pro residues" evidence="1">
    <location>
        <begin position="19"/>
        <end position="30"/>
    </location>
</feature>
<dbReference type="OrthoDB" id="17066at2759"/>
<sequence>MSRLQSLSTPSRRSRVSPSPSPAPSSPRPPTETTNHRYLRLVLSEVKTVLATWDDIILQDGLRAGKACIDEATEMDNILTMPDGPERPRVAPHLVALGDARAALRASLSKLDKLLMKLSKLIEQAETLFLDAYAKQQASGPMWLSWTLEDFVDSIPPLLSSHHSELLELTALANTLLDPSTKFGAARAALERWRDLGRGGERWCEAREWEEMVDLEIGNGDGEEGKEDRRRKKR</sequence>
<dbReference type="AlphaFoldDB" id="A0A0J0XCM3"/>
<dbReference type="RefSeq" id="XP_018275319.1">
    <property type="nucleotide sequence ID" value="XM_018419484.1"/>
</dbReference>
<organism evidence="2 3">
    <name type="scientific">Cutaneotrichosporon oleaginosum</name>
    <dbReference type="NCBI Taxonomy" id="879819"/>
    <lineage>
        <taxon>Eukaryota</taxon>
        <taxon>Fungi</taxon>
        <taxon>Dikarya</taxon>
        <taxon>Basidiomycota</taxon>
        <taxon>Agaricomycotina</taxon>
        <taxon>Tremellomycetes</taxon>
        <taxon>Trichosporonales</taxon>
        <taxon>Trichosporonaceae</taxon>
        <taxon>Cutaneotrichosporon</taxon>
    </lineage>
</organism>
<proteinExistence type="predicted"/>
<name>A0A0J0XCM3_9TREE</name>
<accession>A0A0J0XCM3</accession>
<evidence type="ECO:0000313" key="3">
    <source>
        <dbReference type="Proteomes" id="UP000053611"/>
    </source>
</evidence>
<keyword evidence="3" id="KW-1185">Reference proteome</keyword>
<evidence type="ECO:0000256" key="1">
    <source>
        <dbReference type="SAM" id="MobiDB-lite"/>
    </source>
</evidence>